<sequence length="195" mass="22102">EEPVEELSRSEQGFEQMKADLVNRGLPMDELAQMQANFDATGQLTDQQYNRLAEYGHSKDFIDSYIRGQQALSQNYVNQFVASVGGIDQFQSVIQTLQQNSPKMISTLENAIGNRDLETAKAIIDLAGNLRKQTYGQPAQRTVTQRAVPVNSVPQVKQEGFQSKQEMVEAMNDRRYGRDQAYTMDVQRKVAYSPW</sequence>
<accession>A0ABT2H9K4</accession>
<gene>
    <name evidence="1" type="ORF">N1032_23120</name>
</gene>
<dbReference type="Pfam" id="PF05396">
    <property type="entry name" value="Phage_T7_Capsid"/>
    <property type="match status" value="1"/>
</dbReference>
<organism evidence="1 2">
    <name type="scientific">Herbiconiux daphne</name>
    <dbReference type="NCBI Taxonomy" id="2970914"/>
    <lineage>
        <taxon>Bacteria</taxon>
        <taxon>Bacillati</taxon>
        <taxon>Actinomycetota</taxon>
        <taxon>Actinomycetes</taxon>
        <taxon>Micrococcales</taxon>
        <taxon>Microbacteriaceae</taxon>
        <taxon>Herbiconiux</taxon>
    </lineage>
</organism>
<keyword evidence="2" id="KW-1185">Reference proteome</keyword>
<evidence type="ECO:0000313" key="2">
    <source>
        <dbReference type="Proteomes" id="UP001165586"/>
    </source>
</evidence>
<dbReference type="InterPro" id="IPR008768">
    <property type="entry name" value="Gp9-like"/>
</dbReference>
<comment type="caution">
    <text evidence="1">The sequence shown here is derived from an EMBL/GenBank/DDBJ whole genome shotgun (WGS) entry which is preliminary data.</text>
</comment>
<dbReference type="EMBL" id="JANLCJ010000086">
    <property type="protein sequence ID" value="MCS5736624.1"/>
    <property type="molecule type" value="Genomic_DNA"/>
</dbReference>
<name>A0ABT2H9K4_9MICO</name>
<protein>
    <submittedName>
        <fullName evidence="1">Uncharacterized protein</fullName>
    </submittedName>
</protein>
<proteinExistence type="predicted"/>
<dbReference type="RefSeq" id="WP_259542673.1">
    <property type="nucleotide sequence ID" value="NZ_JANLCJ010000086.1"/>
</dbReference>
<evidence type="ECO:0000313" key="1">
    <source>
        <dbReference type="EMBL" id="MCS5736624.1"/>
    </source>
</evidence>
<reference evidence="1" key="1">
    <citation type="submission" date="2022-08" db="EMBL/GenBank/DDBJ databases">
        <authorList>
            <person name="Deng Y."/>
            <person name="Han X.-F."/>
            <person name="Zhang Y.-Q."/>
        </authorList>
    </citation>
    <scope>NUCLEOTIDE SEQUENCE</scope>
    <source>
        <strain evidence="1">CPCC 203386</strain>
    </source>
</reference>
<dbReference type="Proteomes" id="UP001165586">
    <property type="component" value="Unassembled WGS sequence"/>
</dbReference>
<feature type="non-terminal residue" evidence="1">
    <location>
        <position position="1"/>
    </location>
</feature>